<dbReference type="PANTHER" id="PTHR46108:SF4">
    <property type="entry name" value="BLUE CHEESE"/>
    <property type="match status" value="1"/>
</dbReference>
<sequence>MGSILGKQRWYFRLPYDKIREVHRRRYLLQQTALEVFNCDGCNFLLVFAKDLRNKVFDSSVTKLHEYKVVYVKHRLALIFSYSAAIHWSWNCVQEQSSALDALFEFDESR</sequence>
<organism evidence="3 4">
    <name type="scientific">Dibothriocephalus latus</name>
    <name type="common">Fish tapeworm</name>
    <name type="synonym">Diphyllobothrium latum</name>
    <dbReference type="NCBI Taxonomy" id="60516"/>
    <lineage>
        <taxon>Eukaryota</taxon>
        <taxon>Metazoa</taxon>
        <taxon>Spiralia</taxon>
        <taxon>Lophotrochozoa</taxon>
        <taxon>Platyhelminthes</taxon>
        <taxon>Cestoda</taxon>
        <taxon>Eucestoda</taxon>
        <taxon>Diphyllobothriidea</taxon>
        <taxon>Diphyllobothriidae</taxon>
        <taxon>Dibothriocephalus</taxon>
    </lineage>
</organism>
<dbReference type="PROSITE" id="PS51783">
    <property type="entry name" value="PH_BEACH"/>
    <property type="match status" value="1"/>
</dbReference>
<dbReference type="AlphaFoldDB" id="A0A3P7PHG8"/>
<evidence type="ECO:0000313" key="4">
    <source>
        <dbReference type="Proteomes" id="UP000281553"/>
    </source>
</evidence>
<dbReference type="OrthoDB" id="26681at2759"/>
<dbReference type="SUPFAM" id="SSF50729">
    <property type="entry name" value="PH domain-like"/>
    <property type="match status" value="1"/>
</dbReference>
<feature type="domain" description="BEACH-type PH" evidence="2">
    <location>
        <begin position="1"/>
        <end position="61"/>
    </location>
</feature>
<evidence type="ECO:0000313" key="3">
    <source>
        <dbReference type="EMBL" id="VDN17596.1"/>
    </source>
</evidence>
<reference evidence="3 4" key="1">
    <citation type="submission" date="2018-11" db="EMBL/GenBank/DDBJ databases">
        <authorList>
            <consortium name="Pathogen Informatics"/>
        </authorList>
    </citation>
    <scope>NUCLEOTIDE SEQUENCE [LARGE SCALE GENOMIC DNA]</scope>
</reference>
<dbReference type="EMBL" id="UYRU01068337">
    <property type="protein sequence ID" value="VDN17596.1"/>
    <property type="molecule type" value="Genomic_DNA"/>
</dbReference>
<protein>
    <recommendedName>
        <fullName evidence="2">BEACH-type PH domain-containing protein</fullName>
    </recommendedName>
</protein>
<dbReference type="InterPro" id="IPR011993">
    <property type="entry name" value="PH-like_dom_sf"/>
</dbReference>
<accession>A0A3P7PHG8</accession>
<evidence type="ECO:0000256" key="1">
    <source>
        <dbReference type="ARBA" id="ARBA00022574"/>
    </source>
</evidence>
<dbReference type="InterPro" id="IPR051944">
    <property type="entry name" value="BEACH_domain_protein"/>
</dbReference>
<name>A0A3P7PHG8_DIBLA</name>
<gene>
    <name evidence="3" type="ORF">DILT_LOCUS12971</name>
</gene>
<evidence type="ECO:0000259" key="2">
    <source>
        <dbReference type="PROSITE" id="PS51783"/>
    </source>
</evidence>
<dbReference type="InterPro" id="IPR023362">
    <property type="entry name" value="PH-BEACH_dom"/>
</dbReference>
<keyword evidence="1" id="KW-0853">WD repeat</keyword>
<dbReference type="Proteomes" id="UP000281553">
    <property type="component" value="Unassembled WGS sequence"/>
</dbReference>
<dbReference type="Pfam" id="PF14844">
    <property type="entry name" value="PH_BEACH"/>
    <property type="match status" value="1"/>
</dbReference>
<dbReference type="PANTHER" id="PTHR46108">
    <property type="entry name" value="BLUE CHEESE"/>
    <property type="match status" value="1"/>
</dbReference>
<keyword evidence="4" id="KW-1185">Reference proteome</keyword>
<dbReference type="Gene3D" id="2.30.29.30">
    <property type="entry name" value="Pleckstrin-homology domain (PH domain)/Phosphotyrosine-binding domain (PTB)"/>
    <property type="match status" value="1"/>
</dbReference>
<proteinExistence type="predicted"/>